<feature type="domain" description="Helicase ATP-binding" evidence="6">
    <location>
        <begin position="140"/>
        <end position="316"/>
    </location>
</feature>
<organism evidence="8 9">
    <name type="scientific">Oopsacas minuta</name>
    <dbReference type="NCBI Taxonomy" id="111878"/>
    <lineage>
        <taxon>Eukaryota</taxon>
        <taxon>Metazoa</taxon>
        <taxon>Porifera</taxon>
        <taxon>Hexactinellida</taxon>
        <taxon>Hexasterophora</taxon>
        <taxon>Lyssacinosida</taxon>
        <taxon>Leucopsacidae</taxon>
        <taxon>Oopsacas</taxon>
    </lineage>
</organism>
<dbReference type="GO" id="GO:0016787">
    <property type="term" value="F:hydrolase activity"/>
    <property type="evidence" value="ECO:0007669"/>
    <property type="project" value="UniProtKB-KW"/>
</dbReference>
<evidence type="ECO:0000256" key="1">
    <source>
        <dbReference type="ARBA" id="ARBA00022741"/>
    </source>
</evidence>
<protein>
    <submittedName>
        <fullName evidence="8">ATP-dependent RNA helicase DDX51</fullName>
    </submittedName>
</protein>
<keyword evidence="2 5" id="KW-0378">Hydrolase</keyword>
<dbReference type="GO" id="GO:0005829">
    <property type="term" value="C:cytosol"/>
    <property type="evidence" value="ECO:0007669"/>
    <property type="project" value="TreeGrafter"/>
</dbReference>
<evidence type="ECO:0000256" key="4">
    <source>
        <dbReference type="ARBA" id="ARBA00022840"/>
    </source>
</evidence>
<dbReference type="PANTHER" id="PTHR47959:SF1">
    <property type="entry name" value="ATP-DEPENDENT RNA HELICASE DBPA"/>
    <property type="match status" value="1"/>
</dbReference>
<dbReference type="PROSITE" id="PS51192">
    <property type="entry name" value="HELICASE_ATP_BIND_1"/>
    <property type="match status" value="1"/>
</dbReference>
<evidence type="ECO:0000313" key="8">
    <source>
        <dbReference type="EMBL" id="KAI6655923.1"/>
    </source>
</evidence>
<keyword evidence="9" id="KW-1185">Reference proteome</keyword>
<dbReference type="InterPro" id="IPR027417">
    <property type="entry name" value="P-loop_NTPase"/>
</dbReference>
<sequence length="516" mass="59396">MEDFAAKSSVKRRINNSVETKVNKKLKRPIDDFLNNLNTKIQQHSSENNDSTFPEILNQFDHPETSETADAHNKQNTSIMQDTIYISPTMANEIETSTLNLPQFLINALNKNSIYHLFPIQSVILPTLILAPPPLPLFYDSSSILPSDICVSAPTGSGKTLCYLLPILARLHHRVVPRLRALIVLPTKDLANQVHAVFANYTKKTDLKIQLFNRDNSFDMKHSPDVIVCTPGKLVDSLKSEFGIRLNHLEFLVVDEADRLLDQSYHEWIPFIISHLPSKLNDDVIRVHCRKFLFSATLTRNPESLSQLELYRPILYTIEDISSSYKYTLPSLLTQFVYTCPSTQDKLLLLYYILQQDSVNATLCFTNSKENTNRLYLFLVKLGFNVNEFSSQLNDKQRKNIFAKFSKKEIDILICTDTMARGIDIHDVKNVINYDCPPFLRNYIHRVGRTARANQEGKAFTILEQCEVYHFKKMMKETNSNYQIKRFNSFQLLPYKEICSNALTQIRDQLDKSESP</sequence>
<evidence type="ECO:0000259" key="6">
    <source>
        <dbReference type="PROSITE" id="PS51192"/>
    </source>
</evidence>
<dbReference type="InterPro" id="IPR014001">
    <property type="entry name" value="Helicase_ATP-bd"/>
</dbReference>
<evidence type="ECO:0000256" key="3">
    <source>
        <dbReference type="ARBA" id="ARBA00022806"/>
    </source>
</evidence>
<dbReference type="SUPFAM" id="SSF52540">
    <property type="entry name" value="P-loop containing nucleoside triphosphate hydrolases"/>
    <property type="match status" value="1"/>
</dbReference>
<dbReference type="GO" id="GO:0005524">
    <property type="term" value="F:ATP binding"/>
    <property type="evidence" value="ECO:0007669"/>
    <property type="project" value="UniProtKB-KW"/>
</dbReference>
<gene>
    <name evidence="8" type="ORF">LOD99_1657</name>
</gene>
<keyword evidence="4 5" id="KW-0067">ATP-binding</keyword>
<keyword evidence="1 5" id="KW-0547">Nucleotide-binding</keyword>
<dbReference type="GO" id="GO:0003676">
    <property type="term" value="F:nucleic acid binding"/>
    <property type="evidence" value="ECO:0007669"/>
    <property type="project" value="InterPro"/>
</dbReference>
<dbReference type="InterPro" id="IPR001650">
    <property type="entry name" value="Helicase_C-like"/>
</dbReference>
<reference evidence="8 9" key="1">
    <citation type="journal article" date="2023" name="BMC Biol.">
        <title>The compact genome of the sponge Oopsacas minuta (Hexactinellida) is lacking key metazoan core genes.</title>
        <authorList>
            <person name="Santini S."/>
            <person name="Schenkelaars Q."/>
            <person name="Jourda C."/>
            <person name="Duchesne M."/>
            <person name="Belahbib H."/>
            <person name="Rocher C."/>
            <person name="Selva M."/>
            <person name="Riesgo A."/>
            <person name="Vervoort M."/>
            <person name="Leys S.P."/>
            <person name="Kodjabachian L."/>
            <person name="Le Bivic A."/>
            <person name="Borchiellini C."/>
            <person name="Claverie J.M."/>
            <person name="Renard E."/>
        </authorList>
    </citation>
    <scope>NUCLEOTIDE SEQUENCE [LARGE SCALE GENOMIC DNA]</scope>
    <source>
        <strain evidence="8">SPO-2</strain>
    </source>
</reference>
<dbReference type="CDD" id="cd17956">
    <property type="entry name" value="DEADc_DDX51"/>
    <property type="match status" value="1"/>
</dbReference>
<name>A0AAV7K405_9METZ</name>
<dbReference type="CDD" id="cd18787">
    <property type="entry name" value="SF2_C_DEAD"/>
    <property type="match status" value="1"/>
</dbReference>
<dbReference type="Pfam" id="PF00270">
    <property type="entry name" value="DEAD"/>
    <property type="match status" value="1"/>
</dbReference>
<dbReference type="PROSITE" id="PS51194">
    <property type="entry name" value="HELICASE_CTER"/>
    <property type="match status" value="1"/>
</dbReference>
<accession>A0AAV7K405</accession>
<dbReference type="AlphaFoldDB" id="A0AAV7K405"/>
<dbReference type="SMART" id="SM00490">
    <property type="entry name" value="HELICc"/>
    <property type="match status" value="1"/>
</dbReference>
<evidence type="ECO:0000256" key="2">
    <source>
        <dbReference type="ARBA" id="ARBA00022801"/>
    </source>
</evidence>
<dbReference type="Proteomes" id="UP001165289">
    <property type="component" value="Unassembled WGS sequence"/>
</dbReference>
<keyword evidence="3 5" id="KW-0347">Helicase</keyword>
<dbReference type="InterPro" id="IPR050079">
    <property type="entry name" value="DEAD_box_RNA_helicase"/>
</dbReference>
<dbReference type="PROSITE" id="PS00039">
    <property type="entry name" value="DEAD_ATP_HELICASE"/>
    <property type="match status" value="1"/>
</dbReference>
<dbReference type="InterPro" id="IPR000629">
    <property type="entry name" value="RNA-helicase_DEAD-box_CS"/>
</dbReference>
<dbReference type="SMART" id="SM00487">
    <property type="entry name" value="DEXDc"/>
    <property type="match status" value="1"/>
</dbReference>
<comment type="caution">
    <text evidence="8">The sequence shown here is derived from an EMBL/GenBank/DDBJ whole genome shotgun (WGS) entry which is preliminary data.</text>
</comment>
<feature type="domain" description="Helicase C-terminal" evidence="7">
    <location>
        <begin position="346"/>
        <end position="493"/>
    </location>
</feature>
<dbReference type="EMBL" id="JAKMXF010000166">
    <property type="protein sequence ID" value="KAI6655923.1"/>
    <property type="molecule type" value="Genomic_DNA"/>
</dbReference>
<evidence type="ECO:0000256" key="5">
    <source>
        <dbReference type="RuleBase" id="RU000492"/>
    </source>
</evidence>
<dbReference type="Gene3D" id="3.40.50.300">
    <property type="entry name" value="P-loop containing nucleotide triphosphate hydrolases"/>
    <property type="match status" value="2"/>
</dbReference>
<dbReference type="Pfam" id="PF00271">
    <property type="entry name" value="Helicase_C"/>
    <property type="match status" value="1"/>
</dbReference>
<dbReference type="GO" id="GO:0003724">
    <property type="term" value="F:RNA helicase activity"/>
    <property type="evidence" value="ECO:0007669"/>
    <property type="project" value="TreeGrafter"/>
</dbReference>
<dbReference type="PANTHER" id="PTHR47959">
    <property type="entry name" value="ATP-DEPENDENT RNA HELICASE RHLE-RELATED"/>
    <property type="match status" value="1"/>
</dbReference>
<comment type="similarity">
    <text evidence="5">Belongs to the DEAD box helicase family.</text>
</comment>
<evidence type="ECO:0000313" key="9">
    <source>
        <dbReference type="Proteomes" id="UP001165289"/>
    </source>
</evidence>
<dbReference type="InterPro" id="IPR011545">
    <property type="entry name" value="DEAD/DEAH_box_helicase_dom"/>
</dbReference>
<proteinExistence type="inferred from homology"/>
<evidence type="ECO:0000259" key="7">
    <source>
        <dbReference type="PROSITE" id="PS51194"/>
    </source>
</evidence>